<dbReference type="Gene3D" id="3.20.20.70">
    <property type="entry name" value="Aldolase class I"/>
    <property type="match status" value="1"/>
</dbReference>
<dbReference type="OrthoDB" id="10265891at2759"/>
<dbReference type="InterPro" id="IPR004136">
    <property type="entry name" value="NMO"/>
</dbReference>
<keyword evidence="5" id="KW-1185">Reference proteome</keyword>
<comment type="caution">
    <text evidence="4">The sequence shown here is derived from an EMBL/GenBank/DDBJ whole genome shotgun (WGS) entry which is preliminary data.</text>
</comment>
<reference evidence="5" key="1">
    <citation type="journal article" date="2023" name="Commun. Biol.">
        <title>Genome analysis of Parmales, the sister group of diatoms, reveals the evolutionary specialization of diatoms from phago-mixotrophs to photoautotrophs.</title>
        <authorList>
            <person name="Ban H."/>
            <person name="Sato S."/>
            <person name="Yoshikawa S."/>
            <person name="Yamada K."/>
            <person name="Nakamura Y."/>
            <person name="Ichinomiya M."/>
            <person name="Sato N."/>
            <person name="Blanc-Mathieu R."/>
            <person name="Endo H."/>
            <person name="Kuwata A."/>
            <person name="Ogata H."/>
        </authorList>
    </citation>
    <scope>NUCLEOTIDE SEQUENCE [LARGE SCALE GENOMIC DNA]</scope>
</reference>
<dbReference type="PANTHER" id="PTHR32332">
    <property type="entry name" value="2-NITROPROPANE DIOXYGENASE"/>
    <property type="match status" value="1"/>
</dbReference>
<proteinExistence type="predicted"/>
<sequence length="352" mass="37277">MMRTRFTKLVGCRVPIMLAPMADVSGGSLAAAVLRGGGFAFIAAGHARDEDRTKLDAEVDIFRAEDNSGDSFGVGFIGHSSMKSDNMKRVEAILDRHKPLAAQFFAPAFAATGTNVKLCKDKNILVFAQVGSVEEAREALAYGVDCVIAQGREAGGHGLRSELGTGTLPLAARVVELTRELNPATIVLAAGGITDGRGLAAALSLGCDGIVLGTRLWATKEALGDSTGKKRDALLRAEGDDVVRTRTFDAIQNVDNPHFWPAPYDSVGALKNKTTESFHGKEEELIAKITGGDVAVLSSYREASKNCDITRTCVLAGEGVGGIKQLDGAEDVIKMVEEEAIAQIRRMNGMIT</sequence>
<dbReference type="InterPro" id="IPR013785">
    <property type="entry name" value="Aldolase_TIM"/>
</dbReference>
<evidence type="ECO:0000256" key="2">
    <source>
        <dbReference type="ARBA" id="ARBA00022643"/>
    </source>
</evidence>
<evidence type="ECO:0000256" key="1">
    <source>
        <dbReference type="ARBA" id="ARBA00022630"/>
    </source>
</evidence>
<evidence type="ECO:0000313" key="5">
    <source>
        <dbReference type="Proteomes" id="UP001165065"/>
    </source>
</evidence>
<dbReference type="EMBL" id="BRYA01000290">
    <property type="protein sequence ID" value="GMI46259.1"/>
    <property type="molecule type" value="Genomic_DNA"/>
</dbReference>
<dbReference type="SUPFAM" id="SSF51412">
    <property type="entry name" value="Inosine monophosphate dehydrogenase (IMPDH)"/>
    <property type="match status" value="1"/>
</dbReference>
<protein>
    <recommendedName>
        <fullName evidence="6">Nitronate monooxygenase domain-containing protein</fullName>
    </recommendedName>
</protein>
<gene>
    <name evidence="4" type="ORF">TrCOL_g308</name>
</gene>
<name>A0A9W7GIA7_9STRA</name>
<evidence type="ECO:0000256" key="3">
    <source>
        <dbReference type="ARBA" id="ARBA00023002"/>
    </source>
</evidence>
<dbReference type="PANTHER" id="PTHR32332:SF20">
    <property type="entry name" value="2-NITROPROPANE DIOXYGENASE-LIKE PROTEIN"/>
    <property type="match status" value="1"/>
</dbReference>
<keyword evidence="2" id="KW-0288">FMN</keyword>
<keyword evidence="1" id="KW-0285">Flavoprotein</keyword>
<evidence type="ECO:0000313" key="4">
    <source>
        <dbReference type="EMBL" id="GMI46259.1"/>
    </source>
</evidence>
<keyword evidence="3" id="KW-0560">Oxidoreductase</keyword>
<dbReference type="Proteomes" id="UP001165065">
    <property type="component" value="Unassembled WGS sequence"/>
</dbReference>
<dbReference type="Pfam" id="PF03060">
    <property type="entry name" value="NMO"/>
    <property type="match status" value="1"/>
</dbReference>
<dbReference type="GO" id="GO:0018580">
    <property type="term" value="F:nitronate monooxygenase activity"/>
    <property type="evidence" value="ECO:0007669"/>
    <property type="project" value="InterPro"/>
</dbReference>
<organism evidence="4 5">
    <name type="scientific">Triparma columacea</name>
    <dbReference type="NCBI Taxonomy" id="722753"/>
    <lineage>
        <taxon>Eukaryota</taxon>
        <taxon>Sar</taxon>
        <taxon>Stramenopiles</taxon>
        <taxon>Ochrophyta</taxon>
        <taxon>Bolidophyceae</taxon>
        <taxon>Parmales</taxon>
        <taxon>Triparmaceae</taxon>
        <taxon>Triparma</taxon>
    </lineage>
</organism>
<dbReference type="CDD" id="cd04730">
    <property type="entry name" value="NPD_like"/>
    <property type="match status" value="1"/>
</dbReference>
<accession>A0A9W7GIA7</accession>
<evidence type="ECO:0008006" key="6">
    <source>
        <dbReference type="Google" id="ProtNLM"/>
    </source>
</evidence>
<dbReference type="AlphaFoldDB" id="A0A9W7GIA7"/>